<feature type="non-terminal residue" evidence="3">
    <location>
        <position position="1"/>
    </location>
</feature>
<feature type="domain" description="Transposable element P transposase-like RNase H" evidence="2">
    <location>
        <begin position="322"/>
        <end position="397"/>
    </location>
</feature>
<dbReference type="Proteomes" id="UP000789405">
    <property type="component" value="Unassembled WGS sequence"/>
</dbReference>
<dbReference type="EMBL" id="CAJVPY010035388">
    <property type="protein sequence ID" value="CAG8801012.1"/>
    <property type="molecule type" value="Genomic_DNA"/>
</dbReference>
<evidence type="ECO:0000256" key="1">
    <source>
        <dbReference type="SAM" id="Coils"/>
    </source>
</evidence>
<dbReference type="AlphaFoldDB" id="A0A9N9JXJ0"/>
<gene>
    <name evidence="3" type="ORF">DERYTH_LOCUS23365</name>
</gene>
<reference evidence="3" key="1">
    <citation type="submission" date="2021-06" db="EMBL/GenBank/DDBJ databases">
        <authorList>
            <person name="Kallberg Y."/>
            <person name="Tangrot J."/>
            <person name="Rosling A."/>
        </authorList>
    </citation>
    <scope>NUCLEOTIDE SEQUENCE</scope>
    <source>
        <strain evidence="3">MA453B</strain>
    </source>
</reference>
<dbReference type="InterPro" id="IPR048365">
    <property type="entry name" value="TNP-like_RNaseH_N"/>
</dbReference>
<protein>
    <submittedName>
        <fullName evidence="3">4252_t:CDS:1</fullName>
    </submittedName>
</protein>
<evidence type="ECO:0000313" key="4">
    <source>
        <dbReference type="Proteomes" id="UP000789405"/>
    </source>
</evidence>
<evidence type="ECO:0000313" key="3">
    <source>
        <dbReference type="EMBL" id="CAG8801012.1"/>
    </source>
</evidence>
<dbReference type="Pfam" id="PF21787">
    <property type="entry name" value="TNP-like_RNaseH_N"/>
    <property type="match status" value="1"/>
</dbReference>
<evidence type="ECO:0000259" key="2">
    <source>
        <dbReference type="Pfam" id="PF21787"/>
    </source>
</evidence>
<feature type="coiled-coil region" evidence="1">
    <location>
        <begin position="203"/>
        <end position="248"/>
    </location>
</feature>
<name>A0A9N9JXJ0_9GLOM</name>
<organism evidence="3 4">
    <name type="scientific">Dentiscutata erythropus</name>
    <dbReference type="NCBI Taxonomy" id="1348616"/>
    <lineage>
        <taxon>Eukaryota</taxon>
        <taxon>Fungi</taxon>
        <taxon>Fungi incertae sedis</taxon>
        <taxon>Mucoromycota</taxon>
        <taxon>Glomeromycotina</taxon>
        <taxon>Glomeromycetes</taxon>
        <taxon>Diversisporales</taxon>
        <taxon>Gigasporaceae</taxon>
        <taxon>Dentiscutata</taxon>
    </lineage>
</organism>
<sequence>SISFPSKQQKKTEALQELIQIHPKLKGKPVYFFSKLDRYFEDILMFDAKEQRTYIYSLINDCKYETFSKWINGLQKRGLFKEQRSALATVFLEPNPTSLSIASILRTSEYILYWKSIASANIEDIFLYMQKKQLLIKAKGILITYEVFVCNQLVKEEYFPFLTKAIKRTYDKVKNFIEYIYNLNICQGQSTKVNSVKTIHASKEILQEKVNQQRKTIKEQTKTIINLKNQLQKKIEKEEEKVSNEIANIVHTVTKSVTNKTTNIANLHPIFQELIRIQCTKLNETRYHPMFLRWAISVYSKSGQTAYNAIKTIMRLLSISTLKKPKRKLATQVHQVIWHSATHNFSFPIFYYGINTMIAHNLNTLIFSLAAKLECLGIHTYGSICDGAGENRTHIKSFD</sequence>
<feature type="non-terminal residue" evidence="3">
    <location>
        <position position="399"/>
    </location>
</feature>
<keyword evidence="1" id="KW-0175">Coiled coil</keyword>
<proteinExistence type="predicted"/>
<accession>A0A9N9JXJ0</accession>
<comment type="caution">
    <text evidence="3">The sequence shown here is derived from an EMBL/GenBank/DDBJ whole genome shotgun (WGS) entry which is preliminary data.</text>
</comment>
<keyword evidence="4" id="KW-1185">Reference proteome</keyword>
<dbReference type="OrthoDB" id="2444511at2759"/>